<dbReference type="SMART" id="SM01012">
    <property type="entry name" value="ANTAR"/>
    <property type="match status" value="1"/>
</dbReference>
<dbReference type="PROSITE" id="PS50921">
    <property type="entry name" value="ANTAR"/>
    <property type="match status" value="1"/>
</dbReference>
<name>A0A7W4TKW6_KINRA</name>
<proteinExistence type="predicted"/>
<evidence type="ECO:0000259" key="5">
    <source>
        <dbReference type="PROSITE" id="PS50921"/>
    </source>
</evidence>
<protein>
    <submittedName>
        <fullName evidence="6">GAF domain-containing protein</fullName>
    </submittedName>
</protein>
<dbReference type="RefSeq" id="WP_183390733.1">
    <property type="nucleotide sequence ID" value="NZ_JACHVY010000001.1"/>
</dbReference>
<dbReference type="SUPFAM" id="SSF52172">
    <property type="entry name" value="CheY-like"/>
    <property type="match status" value="1"/>
</dbReference>
<dbReference type="Gene3D" id="3.30.450.40">
    <property type="match status" value="1"/>
</dbReference>
<evidence type="ECO:0000313" key="6">
    <source>
        <dbReference type="EMBL" id="MBB2900508.1"/>
    </source>
</evidence>
<keyword evidence="1" id="KW-0808">Transferase</keyword>
<dbReference type="InterPro" id="IPR011006">
    <property type="entry name" value="CheY-like_superfamily"/>
</dbReference>
<dbReference type="Pfam" id="PF03861">
    <property type="entry name" value="ANTAR"/>
    <property type="match status" value="1"/>
</dbReference>
<evidence type="ECO:0000256" key="4">
    <source>
        <dbReference type="ARBA" id="ARBA00023163"/>
    </source>
</evidence>
<dbReference type="GO" id="GO:0003723">
    <property type="term" value="F:RNA binding"/>
    <property type="evidence" value="ECO:0007669"/>
    <property type="project" value="InterPro"/>
</dbReference>
<sequence length="235" mass="25736">MSSPSHPAPRLAAVARGLLVEPDLRDTLQRSVELTASHLPDAHSVSISLLSRRHQVVTPASTHEWASLADQLQYDSDEGPCVDAIREQEVVLVEDVARDGVERYPRWAPLVAERTGLRSSFSCRLHTQREQLGSINVYATRPGVFDAAAREQVEVLAGQVALALSAARQLEGLQAGMEGRTVIGQAQGILMERYKISADRAFQLLSRTSQQTNVRLREVATRLVATGETPDDPRA</sequence>
<dbReference type="InterPro" id="IPR029016">
    <property type="entry name" value="GAF-like_dom_sf"/>
</dbReference>
<dbReference type="EMBL" id="JACHVY010000001">
    <property type="protein sequence ID" value="MBB2900508.1"/>
    <property type="molecule type" value="Genomic_DNA"/>
</dbReference>
<dbReference type="InterPro" id="IPR036388">
    <property type="entry name" value="WH-like_DNA-bd_sf"/>
</dbReference>
<dbReference type="InterPro" id="IPR003018">
    <property type="entry name" value="GAF"/>
</dbReference>
<evidence type="ECO:0000256" key="1">
    <source>
        <dbReference type="ARBA" id="ARBA00022679"/>
    </source>
</evidence>
<dbReference type="Proteomes" id="UP000533269">
    <property type="component" value="Unassembled WGS sequence"/>
</dbReference>
<keyword evidence="4" id="KW-0804">Transcription</keyword>
<comment type="caution">
    <text evidence="6">The sequence shown here is derived from an EMBL/GenBank/DDBJ whole genome shotgun (WGS) entry which is preliminary data.</text>
</comment>
<dbReference type="SUPFAM" id="SSF55781">
    <property type="entry name" value="GAF domain-like"/>
    <property type="match status" value="1"/>
</dbReference>
<reference evidence="6 7" key="2">
    <citation type="submission" date="2020-08" db="EMBL/GenBank/DDBJ databases">
        <authorList>
            <person name="Partida-Martinez L."/>
            <person name="Huntemann M."/>
            <person name="Clum A."/>
            <person name="Wang J."/>
            <person name="Palaniappan K."/>
            <person name="Ritter S."/>
            <person name="Chen I.-M."/>
            <person name="Stamatis D."/>
            <person name="Reddy T."/>
            <person name="O'Malley R."/>
            <person name="Daum C."/>
            <person name="Shapiro N."/>
            <person name="Ivanova N."/>
            <person name="Kyrpides N."/>
            <person name="Woyke T."/>
        </authorList>
    </citation>
    <scope>NUCLEOTIDE SEQUENCE [LARGE SCALE GENOMIC DNA]</scope>
    <source>
        <strain evidence="6 7">AS2.23</strain>
    </source>
</reference>
<keyword evidence="3" id="KW-0805">Transcription regulation</keyword>
<dbReference type="AlphaFoldDB" id="A0A7W4TKW6"/>
<dbReference type="Pfam" id="PF13185">
    <property type="entry name" value="GAF_2"/>
    <property type="match status" value="1"/>
</dbReference>
<dbReference type="InterPro" id="IPR005561">
    <property type="entry name" value="ANTAR"/>
</dbReference>
<evidence type="ECO:0000256" key="3">
    <source>
        <dbReference type="ARBA" id="ARBA00023015"/>
    </source>
</evidence>
<gene>
    <name evidence="6" type="ORF">FHR75_001296</name>
</gene>
<evidence type="ECO:0000313" key="7">
    <source>
        <dbReference type="Proteomes" id="UP000533269"/>
    </source>
</evidence>
<reference evidence="6 7" key="1">
    <citation type="submission" date="2020-08" db="EMBL/GenBank/DDBJ databases">
        <title>The Agave Microbiome: Exploring the role of microbial communities in plant adaptations to desert environments.</title>
        <authorList>
            <person name="Partida-Martinez L.P."/>
        </authorList>
    </citation>
    <scope>NUCLEOTIDE SEQUENCE [LARGE SCALE GENOMIC DNA]</scope>
    <source>
        <strain evidence="6 7">AS2.23</strain>
    </source>
</reference>
<dbReference type="InterPro" id="IPR012074">
    <property type="entry name" value="GAF_ANTAR"/>
</dbReference>
<dbReference type="PIRSF" id="PIRSF036625">
    <property type="entry name" value="GAF_ANTAR"/>
    <property type="match status" value="1"/>
</dbReference>
<accession>A0A7W4TKW6</accession>
<dbReference type="SMART" id="SM00065">
    <property type="entry name" value="GAF"/>
    <property type="match status" value="1"/>
</dbReference>
<feature type="domain" description="ANTAR" evidence="5">
    <location>
        <begin position="163"/>
        <end position="224"/>
    </location>
</feature>
<organism evidence="6 7">
    <name type="scientific">Kineococcus radiotolerans</name>
    <dbReference type="NCBI Taxonomy" id="131568"/>
    <lineage>
        <taxon>Bacteria</taxon>
        <taxon>Bacillati</taxon>
        <taxon>Actinomycetota</taxon>
        <taxon>Actinomycetes</taxon>
        <taxon>Kineosporiales</taxon>
        <taxon>Kineosporiaceae</taxon>
        <taxon>Kineococcus</taxon>
    </lineage>
</organism>
<keyword evidence="2" id="KW-0418">Kinase</keyword>
<dbReference type="GO" id="GO:0016301">
    <property type="term" value="F:kinase activity"/>
    <property type="evidence" value="ECO:0007669"/>
    <property type="project" value="UniProtKB-KW"/>
</dbReference>
<dbReference type="Gene3D" id="1.10.10.10">
    <property type="entry name" value="Winged helix-like DNA-binding domain superfamily/Winged helix DNA-binding domain"/>
    <property type="match status" value="1"/>
</dbReference>
<evidence type="ECO:0000256" key="2">
    <source>
        <dbReference type="ARBA" id="ARBA00022777"/>
    </source>
</evidence>